<reference evidence="3 4" key="1">
    <citation type="submission" date="2018-10" db="EMBL/GenBank/DDBJ databases">
        <title>Fifty Aureobasidium pullulans genomes reveal a recombining polyextremotolerant generalist.</title>
        <authorList>
            <person name="Gostincar C."/>
            <person name="Turk M."/>
            <person name="Zajc J."/>
            <person name="Gunde-Cimerman N."/>
        </authorList>
    </citation>
    <scope>NUCLEOTIDE SEQUENCE [LARGE SCALE GENOMIC DNA]</scope>
    <source>
        <strain evidence="3 4">EXF-10659</strain>
    </source>
</reference>
<feature type="transmembrane region" description="Helical" evidence="1">
    <location>
        <begin position="227"/>
        <end position="249"/>
    </location>
</feature>
<feature type="signal peptide" evidence="2">
    <location>
        <begin position="1"/>
        <end position="21"/>
    </location>
</feature>
<protein>
    <submittedName>
        <fullName evidence="3">Uncharacterized protein</fullName>
    </submittedName>
</protein>
<feature type="transmembrane region" description="Helical" evidence="1">
    <location>
        <begin position="270"/>
        <end position="295"/>
    </location>
</feature>
<keyword evidence="1" id="KW-0812">Transmembrane</keyword>
<accession>A0A4S9A365</accession>
<feature type="transmembrane region" description="Helical" evidence="1">
    <location>
        <begin position="307"/>
        <end position="329"/>
    </location>
</feature>
<gene>
    <name evidence="3" type="ORF">D6D19_05671</name>
</gene>
<sequence length="341" mass="37255">MIMEIAFVLLFLKNMPNLTSSSPPIKAIFALDVTVAILATFFFVVALLLVVTKLGKTPGGHARIDSDAPLKDTLATQIFLVPATSFLALRYAVVSAIVALQIQSNESVEVTIGYSYTGSSVSPLVSNASHAQVIAGLSFTAQIAEINFTLCLTGAVWIHSSHITNNGTGLAQPSRRSKIWNTFILLSILGTGIAAWGLGLDPEESKQVFQSPFSYTTAVRDDQPVRIVYIVFRAVVIFASGSVSIEVLRKWINLKNNGKPGNPERPVLQRFTYVVVPSIWLRDVFIIMSIVMIFVSTDSWTKTSREALAFLLITFGQFANLIIVFMVLWGSWSMGNSLETS</sequence>
<feature type="transmembrane region" description="Helical" evidence="1">
    <location>
        <begin position="179"/>
        <end position="199"/>
    </location>
</feature>
<keyword evidence="2" id="KW-0732">Signal</keyword>
<name>A0A4S9A365_AURPU</name>
<dbReference type="AlphaFoldDB" id="A0A4S9A365"/>
<keyword evidence="1" id="KW-1133">Transmembrane helix</keyword>
<evidence type="ECO:0000313" key="4">
    <source>
        <dbReference type="Proteomes" id="UP000308802"/>
    </source>
</evidence>
<evidence type="ECO:0000256" key="2">
    <source>
        <dbReference type="SAM" id="SignalP"/>
    </source>
</evidence>
<proteinExistence type="predicted"/>
<feature type="transmembrane region" description="Helical" evidence="1">
    <location>
        <begin position="31"/>
        <end position="51"/>
    </location>
</feature>
<evidence type="ECO:0000256" key="1">
    <source>
        <dbReference type="SAM" id="Phobius"/>
    </source>
</evidence>
<dbReference type="Proteomes" id="UP000308802">
    <property type="component" value="Unassembled WGS sequence"/>
</dbReference>
<dbReference type="EMBL" id="QZAO01000175">
    <property type="protein sequence ID" value="THW73420.1"/>
    <property type="molecule type" value="Genomic_DNA"/>
</dbReference>
<evidence type="ECO:0000313" key="3">
    <source>
        <dbReference type="EMBL" id="THW73420.1"/>
    </source>
</evidence>
<keyword evidence="1" id="KW-0472">Membrane</keyword>
<feature type="chain" id="PRO_5020629225" evidence="2">
    <location>
        <begin position="22"/>
        <end position="341"/>
    </location>
</feature>
<organism evidence="3 4">
    <name type="scientific">Aureobasidium pullulans</name>
    <name type="common">Black yeast</name>
    <name type="synonym">Pullularia pullulans</name>
    <dbReference type="NCBI Taxonomy" id="5580"/>
    <lineage>
        <taxon>Eukaryota</taxon>
        <taxon>Fungi</taxon>
        <taxon>Dikarya</taxon>
        <taxon>Ascomycota</taxon>
        <taxon>Pezizomycotina</taxon>
        <taxon>Dothideomycetes</taxon>
        <taxon>Dothideomycetidae</taxon>
        <taxon>Dothideales</taxon>
        <taxon>Saccotheciaceae</taxon>
        <taxon>Aureobasidium</taxon>
    </lineage>
</organism>
<comment type="caution">
    <text evidence="3">The sequence shown here is derived from an EMBL/GenBank/DDBJ whole genome shotgun (WGS) entry which is preliminary data.</text>
</comment>